<keyword evidence="5" id="KW-1185">Reference proteome</keyword>
<dbReference type="HOGENOM" id="CLU_785643_0_0_1"/>
<feature type="compositionally biased region" description="Acidic residues" evidence="2">
    <location>
        <begin position="323"/>
        <end position="343"/>
    </location>
</feature>
<sequence length="353" mass="38806">MPNPSPSISTSTIEPTTTPKDAPAETLQESPALEGLSLEVRDVMRHIPHSAVVLTTPNLRPEAGEPVGTAGMTLSSFATLTLSPEPIITFNIKRPSRTLDALKALQHPDTIASVPKEMHRRFHIHILQANSLGAGIADRFSRGGPISSEDLTMISKRGGTLNRPEKHPHPFSKGIRRSFECQILQDGKGGFIDVGDHTLVFGKVIKIASKYKPLQLKKEKSWNGLCYLGGRYHTSTVMSSKKEGLSLQKDGLGDEVPTLEVVEGNGELTKDSMLEGKENEVLEEDSMLEVKENEEVEEDSMLEVKENEEVEEGSMLEVKENGELEVDSISEGEENEKLEEDSMLEVKEKNADV</sequence>
<dbReference type="Proteomes" id="UP000019487">
    <property type="component" value="Unassembled WGS sequence"/>
</dbReference>
<feature type="compositionally biased region" description="Basic and acidic residues" evidence="2">
    <location>
        <begin position="344"/>
        <end position="353"/>
    </location>
</feature>
<dbReference type="EMBL" id="AYSA01000116">
    <property type="protein sequence ID" value="ESZ96895.1"/>
    <property type="molecule type" value="Genomic_DNA"/>
</dbReference>
<dbReference type="AlphaFoldDB" id="W9CQZ8"/>
<dbReference type="STRING" id="1432307.W9CQZ8"/>
<gene>
    <name evidence="4" type="ORF">SBOR_2689</name>
</gene>
<dbReference type="SMART" id="SM00903">
    <property type="entry name" value="Flavin_Reduct"/>
    <property type="match status" value="1"/>
</dbReference>
<keyword evidence="1" id="KW-0560">Oxidoreductase</keyword>
<dbReference type="OrthoDB" id="2015405at2759"/>
<evidence type="ECO:0000256" key="2">
    <source>
        <dbReference type="SAM" id="MobiDB-lite"/>
    </source>
</evidence>
<accession>W9CQZ8</accession>
<feature type="region of interest" description="Disordered" evidence="2">
    <location>
        <begin position="285"/>
        <end position="353"/>
    </location>
</feature>
<dbReference type="GO" id="GO:0042602">
    <property type="term" value="F:riboflavin reductase (NADPH) activity"/>
    <property type="evidence" value="ECO:0007669"/>
    <property type="project" value="TreeGrafter"/>
</dbReference>
<evidence type="ECO:0000313" key="4">
    <source>
        <dbReference type="EMBL" id="ESZ96895.1"/>
    </source>
</evidence>
<organism evidence="4 5">
    <name type="scientific">Sclerotinia borealis (strain F-4128)</name>
    <dbReference type="NCBI Taxonomy" id="1432307"/>
    <lineage>
        <taxon>Eukaryota</taxon>
        <taxon>Fungi</taxon>
        <taxon>Dikarya</taxon>
        <taxon>Ascomycota</taxon>
        <taxon>Pezizomycotina</taxon>
        <taxon>Leotiomycetes</taxon>
        <taxon>Helotiales</taxon>
        <taxon>Sclerotiniaceae</taxon>
        <taxon>Sclerotinia</taxon>
    </lineage>
</organism>
<dbReference type="InterPro" id="IPR050268">
    <property type="entry name" value="NADH-dep_flavin_reductase"/>
</dbReference>
<proteinExistence type="predicted"/>
<name>W9CQZ8_SCLBF</name>
<dbReference type="InterPro" id="IPR012349">
    <property type="entry name" value="Split_barrel_FMN-bd"/>
</dbReference>
<protein>
    <recommendedName>
        <fullName evidence="3">Flavin reductase like domain-containing protein</fullName>
    </recommendedName>
</protein>
<dbReference type="Pfam" id="PF01613">
    <property type="entry name" value="Flavin_Reduct"/>
    <property type="match status" value="1"/>
</dbReference>
<comment type="caution">
    <text evidence="4">The sequence shown here is derived from an EMBL/GenBank/DDBJ whole genome shotgun (WGS) entry which is preliminary data.</text>
</comment>
<evidence type="ECO:0000259" key="3">
    <source>
        <dbReference type="SMART" id="SM00903"/>
    </source>
</evidence>
<dbReference type="PANTHER" id="PTHR30466:SF1">
    <property type="entry name" value="FMN REDUCTASE (NADH) RUTF"/>
    <property type="match status" value="1"/>
</dbReference>
<feature type="region of interest" description="Disordered" evidence="2">
    <location>
        <begin position="1"/>
        <end position="25"/>
    </location>
</feature>
<dbReference type="PANTHER" id="PTHR30466">
    <property type="entry name" value="FLAVIN REDUCTASE"/>
    <property type="match status" value="1"/>
</dbReference>
<evidence type="ECO:0000313" key="5">
    <source>
        <dbReference type="Proteomes" id="UP000019487"/>
    </source>
</evidence>
<evidence type="ECO:0000256" key="1">
    <source>
        <dbReference type="ARBA" id="ARBA00023002"/>
    </source>
</evidence>
<dbReference type="SUPFAM" id="SSF50475">
    <property type="entry name" value="FMN-binding split barrel"/>
    <property type="match status" value="1"/>
</dbReference>
<feature type="compositionally biased region" description="Low complexity" evidence="2">
    <location>
        <begin position="1"/>
        <end position="19"/>
    </location>
</feature>
<reference evidence="4 5" key="1">
    <citation type="journal article" date="2014" name="Genome Announc.">
        <title>Draft genome sequence of Sclerotinia borealis, a psychrophilic plant pathogenic fungus.</title>
        <authorList>
            <person name="Mardanov A.V."/>
            <person name="Beletsky A.V."/>
            <person name="Kadnikov V.V."/>
            <person name="Ignatov A.N."/>
            <person name="Ravin N.V."/>
        </authorList>
    </citation>
    <scope>NUCLEOTIDE SEQUENCE [LARGE SCALE GENOMIC DNA]</scope>
    <source>
        <strain evidence="5">F-4157</strain>
    </source>
</reference>
<feature type="domain" description="Flavin reductase like" evidence="3">
    <location>
        <begin position="44"/>
        <end position="213"/>
    </location>
</feature>
<dbReference type="Gene3D" id="2.30.110.10">
    <property type="entry name" value="Electron Transport, Fmn-binding Protein, Chain A"/>
    <property type="match status" value="1"/>
</dbReference>
<dbReference type="GO" id="GO:0010181">
    <property type="term" value="F:FMN binding"/>
    <property type="evidence" value="ECO:0007669"/>
    <property type="project" value="InterPro"/>
</dbReference>
<dbReference type="InterPro" id="IPR002563">
    <property type="entry name" value="Flavin_Rdtase-like_dom"/>
</dbReference>